<organism evidence="2 3">
    <name type="scientific">Diacronema lutheri</name>
    <name type="common">Unicellular marine alga</name>
    <name type="synonym">Monochrysis lutheri</name>
    <dbReference type="NCBI Taxonomy" id="2081491"/>
    <lineage>
        <taxon>Eukaryota</taxon>
        <taxon>Haptista</taxon>
        <taxon>Haptophyta</taxon>
        <taxon>Pavlovophyceae</taxon>
        <taxon>Pavlovales</taxon>
        <taxon>Pavlovaceae</taxon>
        <taxon>Diacronema</taxon>
    </lineage>
</organism>
<feature type="region of interest" description="Disordered" evidence="1">
    <location>
        <begin position="68"/>
        <end position="94"/>
    </location>
</feature>
<keyword evidence="3" id="KW-1185">Reference proteome</keyword>
<gene>
    <name evidence="2" type="ORF">KFE25_005095</name>
</gene>
<dbReference type="Gene3D" id="6.20.130.10">
    <property type="match status" value="1"/>
</dbReference>
<dbReference type="AlphaFoldDB" id="A0A8J5X0R2"/>
<feature type="compositionally biased region" description="Basic residues" evidence="1">
    <location>
        <begin position="84"/>
        <end position="94"/>
    </location>
</feature>
<proteinExistence type="predicted"/>
<accession>A0A8J5X0R2</accession>
<evidence type="ECO:0000313" key="3">
    <source>
        <dbReference type="Proteomes" id="UP000751190"/>
    </source>
</evidence>
<reference evidence="2" key="1">
    <citation type="submission" date="2021-05" db="EMBL/GenBank/DDBJ databases">
        <title>The genome of the haptophyte Pavlova lutheri (Diacronema luteri, Pavlovales) - a model for lipid biosynthesis in eukaryotic algae.</title>
        <authorList>
            <person name="Hulatt C.J."/>
            <person name="Posewitz M.C."/>
        </authorList>
    </citation>
    <scope>NUCLEOTIDE SEQUENCE</scope>
    <source>
        <strain evidence="2">NIVA-4/92</strain>
    </source>
</reference>
<evidence type="ECO:0000256" key="1">
    <source>
        <dbReference type="SAM" id="MobiDB-lite"/>
    </source>
</evidence>
<dbReference type="EMBL" id="JAGTXO010000062">
    <property type="protein sequence ID" value="KAG8457826.1"/>
    <property type="molecule type" value="Genomic_DNA"/>
</dbReference>
<protein>
    <submittedName>
        <fullName evidence="2">Uncharacterized protein</fullName>
    </submittedName>
</protein>
<dbReference type="Proteomes" id="UP000751190">
    <property type="component" value="Unassembled WGS sequence"/>
</dbReference>
<comment type="caution">
    <text evidence="2">The sequence shown here is derived from an EMBL/GenBank/DDBJ whole genome shotgun (WGS) entry which is preliminary data.</text>
</comment>
<sequence length="94" mass="11211">MPRWWRTTPTLENTVRIVLSDGATYRMKAAYPFKFVTQQLDDRNNPVYVSSSLDDLDDENYRRRMEAEVQRKERENSLKFAAKLNKKRPATKQQ</sequence>
<feature type="compositionally biased region" description="Basic and acidic residues" evidence="1">
    <location>
        <begin position="68"/>
        <end position="77"/>
    </location>
</feature>
<evidence type="ECO:0000313" key="2">
    <source>
        <dbReference type="EMBL" id="KAG8457826.1"/>
    </source>
</evidence>
<name>A0A8J5X0R2_DIALT</name>